<dbReference type="EMBL" id="CYKH01002090">
    <property type="protein sequence ID" value="CUG92830.1"/>
    <property type="molecule type" value="Genomic_DNA"/>
</dbReference>
<sequence length="106" mass="11605">MMAMAGWEDRMHWGWAAYFCSLSAIPQTTGCLHYVVPPCVYVALGTRTDLAVLNNIDEHWLTTLLISCFCSACSIAQSHRELVISGVAPGSVMSKGQRSQGHCAMR</sequence>
<evidence type="ECO:0000313" key="3">
    <source>
        <dbReference type="Proteomes" id="UP000051952"/>
    </source>
</evidence>
<feature type="chain" id="PRO_5006622762" description="Transmembrane protein" evidence="1">
    <location>
        <begin position="31"/>
        <end position="106"/>
    </location>
</feature>
<dbReference type="Proteomes" id="UP000051952">
    <property type="component" value="Unassembled WGS sequence"/>
</dbReference>
<reference evidence="3" key="1">
    <citation type="submission" date="2015-09" db="EMBL/GenBank/DDBJ databases">
        <authorList>
            <consortium name="Pathogen Informatics"/>
        </authorList>
    </citation>
    <scope>NUCLEOTIDE SEQUENCE [LARGE SCALE GENOMIC DNA]</scope>
    <source>
        <strain evidence="3">Lake Konstanz</strain>
    </source>
</reference>
<evidence type="ECO:0008006" key="4">
    <source>
        <dbReference type="Google" id="ProtNLM"/>
    </source>
</evidence>
<evidence type="ECO:0000256" key="1">
    <source>
        <dbReference type="SAM" id="SignalP"/>
    </source>
</evidence>
<proteinExistence type="predicted"/>
<protein>
    <recommendedName>
        <fullName evidence="4">Transmembrane protein</fullName>
    </recommendedName>
</protein>
<feature type="signal peptide" evidence="1">
    <location>
        <begin position="1"/>
        <end position="30"/>
    </location>
</feature>
<dbReference type="VEuPathDB" id="TriTrypDB:BSAL_39575"/>
<evidence type="ECO:0000313" key="2">
    <source>
        <dbReference type="EMBL" id="CUG92830.1"/>
    </source>
</evidence>
<keyword evidence="1" id="KW-0732">Signal</keyword>
<accession>A0A0S4JTY7</accession>
<dbReference type="AlphaFoldDB" id="A0A0S4JTY7"/>
<gene>
    <name evidence="2" type="ORF">BSAL_39575</name>
</gene>
<name>A0A0S4JTY7_BODSA</name>
<organism evidence="2 3">
    <name type="scientific">Bodo saltans</name>
    <name type="common">Flagellated protozoan</name>
    <dbReference type="NCBI Taxonomy" id="75058"/>
    <lineage>
        <taxon>Eukaryota</taxon>
        <taxon>Discoba</taxon>
        <taxon>Euglenozoa</taxon>
        <taxon>Kinetoplastea</taxon>
        <taxon>Metakinetoplastina</taxon>
        <taxon>Eubodonida</taxon>
        <taxon>Bodonidae</taxon>
        <taxon>Bodo</taxon>
    </lineage>
</organism>
<keyword evidence="3" id="KW-1185">Reference proteome</keyword>